<dbReference type="AlphaFoldDB" id="M4ETR2"/>
<name>M4ETR2_BRACM</name>
<sequence>MRISGQLGRDRNLHPRLPNPPFSQTTGSLRPLTTRSLALERPNYGHPALNRRQGQIPAPDALEGARKGRDLCQTSLKLRA</sequence>
<evidence type="ECO:0000313" key="2">
    <source>
        <dbReference type="EnsemblPlants" id="Bra032194.1-P"/>
    </source>
</evidence>
<dbReference type="InParanoid" id="M4ETR2"/>
<organism evidence="2 3">
    <name type="scientific">Brassica campestris</name>
    <name type="common">Field mustard</name>
    <dbReference type="NCBI Taxonomy" id="3711"/>
    <lineage>
        <taxon>Eukaryota</taxon>
        <taxon>Viridiplantae</taxon>
        <taxon>Streptophyta</taxon>
        <taxon>Embryophyta</taxon>
        <taxon>Tracheophyta</taxon>
        <taxon>Spermatophyta</taxon>
        <taxon>Magnoliopsida</taxon>
        <taxon>eudicotyledons</taxon>
        <taxon>Gunneridae</taxon>
        <taxon>Pentapetalae</taxon>
        <taxon>rosids</taxon>
        <taxon>malvids</taxon>
        <taxon>Brassicales</taxon>
        <taxon>Brassicaceae</taxon>
        <taxon>Brassiceae</taxon>
        <taxon>Brassica</taxon>
    </lineage>
</organism>
<accession>M4ETR2</accession>
<reference evidence="2 3" key="2">
    <citation type="journal article" date="2018" name="Hortic Res">
        <title>Improved Brassica rapa reference genome by single-molecule sequencing and chromosome conformation capture technologies.</title>
        <authorList>
            <person name="Zhang L."/>
            <person name="Cai X."/>
            <person name="Wu J."/>
            <person name="Liu M."/>
            <person name="Grob S."/>
            <person name="Cheng F."/>
            <person name="Liang J."/>
            <person name="Cai C."/>
            <person name="Liu Z."/>
            <person name="Liu B."/>
            <person name="Wang F."/>
            <person name="Li S."/>
            <person name="Liu F."/>
            <person name="Li X."/>
            <person name="Cheng L."/>
            <person name="Yang W."/>
            <person name="Li M.H."/>
            <person name="Grossniklaus U."/>
            <person name="Zheng H."/>
            <person name="Wang X."/>
        </authorList>
    </citation>
    <scope>NUCLEOTIDE SEQUENCE [LARGE SCALE GENOMIC DNA]</scope>
    <source>
        <strain evidence="2 3">cv. Chiifu-401-42</strain>
    </source>
</reference>
<evidence type="ECO:0000313" key="3">
    <source>
        <dbReference type="Proteomes" id="UP000011750"/>
    </source>
</evidence>
<dbReference type="EnsemblPlants" id="Bra032194.1">
    <property type="protein sequence ID" value="Bra032194.1-P"/>
    <property type="gene ID" value="Bra032194"/>
</dbReference>
<reference evidence="2 3" key="1">
    <citation type="journal article" date="2011" name="Nat. Genet.">
        <title>The genome of the mesopolyploid crop species Brassica rapa.</title>
        <authorList>
            <consortium name="Brassica rapa Genome Sequencing Project Consortium"/>
            <person name="Wang X."/>
            <person name="Wang H."/>
            <person name="Wang J."/>
            <person name="Sun R."/>
            <person name="Wu J."/>
            <person name="Liu S."/>
            <person name="Bai Y."/>
            <person name="Mun J.H."/>
            <person name="Bancroft I."/>
            <person name="Cheng F."/>
            <person name="Huang S."/>
            <person name="Li X."/>
            <person name="Hua W."/>
            <person name="Wang J."/>
            <person name="Wang X."/>
            <person name="Freeling M."/>
            <person name="Pires J.C."/>
            <person name="Paterson A.H."/>
            <person name="Chalhoub B."/>
            <person name="Wang B."/>
            <person name="Hayward A."/>
            <person name="Sharpe A.G."/>
            <person name="Park B.S."/>
            <person name="Weisshaar B."/>
            <person name="Liu B."/>
            <person name="Li B."/>
            <person name="Liu B."/>
            <person name="Tong C."/>
            <person name="Song C."/>
            <person name="Duran C."/>
            <person name="Peng C."/>
            <person name="Geng C."/>
            <person name="Koh C."/>
            <person name="Lin C."/>
            <person name="Edwards D."/>
            <person name="Mu D."/>
            <person name="Shen D."/>
            <person name="Soumpourou E."/>
            <person name="Li F."/>
            <person name="Fraser F."/>
            <person name="Conant G."/>
            <person name="Lassalle G."/>
            <person name="King G.J."/>
            <person name="Bonnema G."/>
            <person name="Tang H."/>
            <person name="Wang H."/>
            <person name="Belcram H."/>
            <person name="Zhou H."/>
            <person name="Hirakawa H."/>
            <person name="Abe H."/>
            <person name="Guo H."/>
            <person name="Wang H."/>
            <person name="Jin H."/>
            <person name="Parkin I.A."/>
            <person name="Batley J."/>
            <person name="Kim J.S."/>
            <person name="Just J."/>
            <person name="Li J."/>
            <person name="Xu J."/>
            <person name="Deng J."/>
            <person name="Kim J.A."/>
            <person name="Li J."/>
            <person name="Yu J."/>
            <person name="Meng J."/>
            <person name="Wang J."/>
            <person name="Min J."/>
            <person name="Poulain J."/>
            <person name="Wang J."/>
            <person name="Hatakeyama K."/>
            <person name="Wu K."/>
            <person name="Wang L."/>
            <person name="Fang L."/>
            <person name="Trick M."/>
            <person name="Links M.G."/>
            <person name="Zhao M."/>
            <person name="Jin M."/>
            <person name="Ramchiary N."/>
            <person name="Drou N."/>
            <person name="Berkman P.J."/>
            <person name="Cai Q."/>
            <person name="Huang Q."/>
            <person name="Li R."/>
            <person name="Tabata S."/>
            <person name="Cheng S."/>
            <person name="Zhang S."/>
            <person name="Zhang S."/>
            <person name="Huang S."/>
            <person name="Sato S."/>
            <person name="Sun S."/>
            <person name="Kwon S.J."/>
            <person name="Choi S.R."/>
            <person name="Lee T.H."/>
            <person name="Fan W."/>
            <person name="Zhao X."/>
            <person name="Tan X."/>
            <person name="Xu X."/>
            <person name="Wang Y."/>
            <person name="Qiu Y."/>
            <person name="Yin Y."/>
            <person name="Li Y."/>
            <person name="Du Y."/>
            <person name="Liao Y."/>
            <person name="Lim Y."/>
            <person name="Narusaka Y."/>
            <person name="Wang Y."/>
            <person name="Wang Z."/>
            <person name="Li Z."/>
            <person name="Wang Z."/>
            <person name="Xiong Z."/>
            <person name="Zhang Z."/>
        </authorList>
    </citation>
    <scope>NUCLEOTIDE SEQUENCE [LARGE SCALE GENOMIC DNA]</scope>
    <source>
        <strain evidence="2 3">cv. Chiifu-401-42</strain>
    </source>
</reference>
<evidence type="ECO:0000256" key="1">
    <source>
        <dbReference type="SAM" id="MobiDB-lite"/>
    </source>
</evidence>
<proteinExistence type="predicted"/>
<feature type="region of interest" description="Disordered" evidence="1">
    <location>
        <begin position="44"/>
        <end position="68"/>
    </location>
</feature>
<feature type="region of interest" description="Disordered" evidence="1">
    <location>
        <begin position="1"/>
        <end position="31"/>
    </location>
</feature>
<reference evidence="2" key="3">
    <citation type="submission" date="2023-03" db="UniProtKB">
        <authorList>
            <consortium name="EnsemblPlants"/>
        </authorList>
    </citation>
    <scope>IDENTIFICATION</scope>
    <source>
        <strain evidence="2">cv. Chiifu-401-42</strain>
    </source>
</reference>
<dbReference type="Gramene" id="Bra032194.1">
    <property type="protein sequence ID" value="Bra032194.1-P"/>
    <property type="gene ID" value="Bra032194"/>
</dbReference>
<keyword evidence="3" id="KW-1185">Reference proteome</keyword>
<protein>
    <submittedName>
        <fullName evidence="2">Uncharacterized protein</fullName>
    </submittedName>
</protein>
<feature type="compositionally biased region" description="Polar residues" evidence="1">
    <location>
        <begin position="22"/>
        <end position="31"/>
    </location>
</feature>
<dbReference type="HOGENOM" id="CLU_2593135_0_0_1"/>
<dbReference type="Proteomes" id="UP000011750">
    <property type="component" value="Chromosome A05"/>
</dbReference>